<accession>A0A0N7LYF4</accession>
<sequence>MPGTASLSQMDLTALQGERGELLAALKKDTSRARELVGRIARLDAYIAAQLERTIQTDDTGARRKAAH</sequence>
<evidence type="ECO:0000313" key="2">
    <source>
        <dbReference type="Proteomes" id="UP000054935"/>
    </source>
</evidence>
<organism evidence="1 2">
    <name type="scientific">Tropicibacter naphthalenivorans</name>
    <dbReference type="NCBI Taxonomy" id="441103"/>
    <lineage>
        <taxon>Bacteria</taxon>
        <taxon>Pseudomonadati</taxon>
        <taxon>Pseudomonadota</taxon>
        <taxon>Alphaproteobacteria</taxon>
        <taxon>Rhodobacterales</taxon>
        <taxon>Roseobacteraceae</taxon>
        <taxon>Tropicibacter</taxon>
    </lineage>
</organism>
<protein>
    <submittedName>
        <fullName evidence="1">Uncharacterized protein</fullName>
    </submittedName>
</protein>
<dbReference type="RefSeq" id="WP_058245637.1">
    <property type="nucleotide sequence ID" value="NZ_CYSE01000001.1"/>
</dbReference>
<name>A0A0N7LYF4_9RHOB</name>
<keyword evidence="2" id="KW-1185">Reference proteome</keyword>
<reference evidence="1 2" key="1">
    <citation type="submission" date="2015-09" db="EMBL/GenBank/DDBJ databases">
        <authorList>
            <consortium name="Swine Surveillance"/>
        </authorList>
    </citation>
    <scope>NUCLEOTIDE SEQUENCE [LARGE SCALE GENOMIC DNA]</scope>
    <source>
        <strain evidence="1 2">CECT 7648</strain>
    </source>
</reference>
<dbReference type="EMBL" id="CYSE01000001">
    <property type="protein sequence ID" value="CUH74713.1"/>
    <property type="molecule type" value="Genomic_DNA"/>
</dbReference>
<dbReference type="AlphaFoldDB" id="A0A0N7LYF4"/>
<dbReference type="STRING" id="441103.TRN7648_00045"/>
<gene>
    <name evidence="1" type="ORF">TRN7648_00045</name>
</gene>
<proteinExistence type="predicted"/>
<evidence type="ECO:0000313" key="1">
    <source>
        <dbReference type="EMBL" id="CUH74713.1"/>
    </source>
</evidence>
<dbReference type="Proteomes" id="UP000054935">
    <property type="component" value="Unassembled WGS sequence"/>
</dbReference>